<dbReference type="PANTHER" id="PTHR13292">
    <property type="entry name" value="AUTOPHAGY-RELATED PROTEIN 101"/>
    <property type="match status" value="1"/>
</dbReference>
<evidence type="ECO:0000256" key="1">
    <source>
        <dbReference type="ARBA" id="ARBA00007130"/>
    </source>
</evidence>
<name>A0ABR0G489_9PEZI</name>
<dbReference type="PANTHER" id="PTHR13292:SF0">
    <property type="entry name" value="AUTOPHAGY-RELATED PROTEIN 101"/>
    <property type="match status" value="1"/>
</dbReference>
<evidence type="ECO:0000313" key="5">
    <source>
        <dbReference type="Proteomes" id="UP001323405"/>
    </source>
</evidence>
<protein>
    <recommendedName>
        <fullName evidence="2">Autophagy-related protein 101</fullName>
    </recommendedName>
</protein>
<accession>A0ABR0G489</accession>
<sequence>MLLLLPLHPSPNDTTTTTTTATAVWITSPPFHYQHQSYQQISATMNAEGPPEFLLEAFADPNTVRDVVRGILHTIFFMRFFQSIQAATATRDCLGIDLAYVPDSAIETLIDQRATSLARQLDAERPSGGGGRGQITVQFFEKKRRKGTWFGADDELCWERWTIKITVAEPKTESDRAKVRKATETTLRSTVFKIMTCVTGHMDHIPPITESNVNPFPYRIYIGNPPSNQQSPSSQQKAATAAAGVGARVDAVAGGWAKKMGIY</sequence>
<dbReference type="EMBL" id="JAFFHA010000009">
    <property type="protein sequence ID" value="KAK4650524.1"/>
    <property type="molecule type" value="Genomic_DNA"/>
</dbReference>
<organism evidence="4 5">
    <name type="scientific">Podospora pseudocomata</name>
    <dbReference type="NCBI Taxonomy" id="2093779"/>
    <lineage>
        <taxon>Eukaryota</taxon>
        <taxon>Fungi</taxon>
        <taxon>Dikarya</taxon>
        <taxon>Ascomycota</taxon>
        <taxon>Pezizomycotina</taxon>
        <taxon>Sordariomycetes</taxon>
        <taxon>Sordariomycetidae</taxon>
        <taxon>Sordariales</taxon>
        <taxon>Podosporaceae</taxon>
        <taxon>Podospora</taxon>
    </lineage>
</organism>
<dbReference type="InterPro" id="IPR012445">
    <property type="entry name" value="ATG101"/>
</dbReference>
<proteinExistence type="inferred from homology"/>
<evidence type="ECO:0000313" key="4">
    <source>
        <dbReference type="EMBL" id="KAK4650524.1"/>
    </source>
</evidence>
<comment type="similarity">
    <text evidence="1">Belongs to the ATG101 family.</text>
</comment>
<comment type="caution">
    <text evidence="4">The sequence shown here is derived from an EMBL/GenBank/DDBJ whole genome shotgun (WGS) entry which is preliminary data.</text>
</comment>
<evidence type="ECO:0000256" key="3">
    <source>
        <dbReference type="ARBA" id="ARBA00023006"/>
    </source>
</evidence>
<gene>
    <name evidence="4" type="ORF">QC762_708090</name>
</gene>
<dbReference type="Proteomes" id="UP001323405">
    <property type="component" value="Unassembled WGS sequence"/>
</dbReference>
<reference evidence="4 5" key="1">
    <citation type="journal article" date="2023" name="bioRxiv">
        <title>High-quality genome assemblies of four members of thePodospora anserinaspecies complex.</title>
        <authorList>
            <person name="Ament-Velasquez S.L."/>
            <person name="Vogan A.A."/>
            <person name="Wallerman O."/>
            <person name="Hartmann F."/>
            <person name="Gautier V."/>
            <person name="Silar P."/>
            <person name="Giraud T."/>
            <person name="Johannesson H."/>
        </authorList>
    </citation>
    <scope>NUCLEOTIDE SEQUENCE [LARGE SCALE GENOMIC DNA]</scope>
    <source>
        <strain evidence="4 5">CBS 415.72m</strain>
    </source>
</reference>
<dbReference type="GeneID" id="87913561"/>
<evidence type="ECO:0000256" key="2">
    <source>
        <dbReference type="ARBA" id="ARBA00018874"/>
    </source>
</evidence>
<keyword evidence="5" id="KW-1185">Reference proteome</keyword>
<keyword evidence="3" id="KW-0072">Autophagy</keyword>
<dbReference type="RefSeq" id="XP_062739499.1">
    <property type="nucleotide sequence ID" value="XM_062893654.1"/>
</dbReference>
<dbReference type="Pfam" id="PF07855">
    <property type="entry name" value="ATG101"/>
    <property type="match status" value="1"/>
</dbReference>